<proteinExistence type="predicted"/>
<evidence type="ECO:0000313" key="2">
    <source>
        <dbReference type="Proteomes" id="UP001260090"/>
    </source>
</evidence>
<gene>
    <name evidence="1" type="ORF">P3F89_12885</name>
</gene>
<name>A0ABD7ZXN3_9BACI</name>
<dbReference type="AlphaFoldDB" id="A0ABD7ZXN3"/>
<accession>A0ABD7ZXN3</accession>
<sequence length="46" mass="5419">MVKKSKTKRNFRLSMEELDVLGELEAAEEYIESWEEGFELFHKAGI</sequence>
<protein>
    <submittedName>
        <fullName evidence="1">Uncharacterized protein</fullName>
    </submittedName>
</protein>
<dbReference type="EMBL" id="CP119875">
    <property type="protein sequence ID" value="WMY17881.1"/>
    <property type="molecule type" value="Genomic_DNA"/>
</dbReference>
<evidence type="ECO:0000313" key="1">
    <source>
        <dbReference type="EMBL" id="WMY17881.1"/>
    </source>
</evidence>
<reference evidence="1 2" key="1">
    <citation type="submission" date="2023-03" db="EMBL/GenBank/DDBJ databases">
        <title>Plant growth-promoting bacteria for biocontrol of bacterial wilt in tomato.</title>
        <authorList>
            <person name="Song J."/>
            <person name="Jin Y.J."/>
        </authorList>
    </citation>
    <scope>NUCLEOTIDE SEQUENCE [LARGE SCALE GENOMIC DNA]</scope>
    <source>
        <strain evidence="1 2">T36S-23</strain>
    </source>
</reference>
<organism evidence="1 2">
    <name type="scientific">Bacillus tropicus</name>
    <dbReference type="NCBI Taxonomy" id="2026188"/>
    <lineage>
        <taxon>Bacteria</taxon>
        <taxon>Bacillati</taxon>
        <taxon>Bacillota</taxon>
        <taxon>Bacilli</taxon>
        <taxon>Bacillales</taxon>
        <taxon>Bacillaceae</taxon>
        <taxon>Bacillus</taxon>
        <taxon>Bacillus cereus group</taxon>
    </lineage>
</organism>
<dbReference type="Proteomes" id="UP001260090">
    <property type="component" value="Chromosome"/>
</dbReference>